<keyword evidence="3" id="KW-0808">Transferase</keyword>
<protein>
    <submittedName>
        <fullName evidence="3">Acyltransferase family protein</fullName>
    </submittedName>
</protein>
<feature type="transmembrane region" description="Helical" evidence="1">
    <location>
        <begin position="110"/>
        <end position="130"/>
    </location>
</feature>
<feature type="transmembrane region" description="Helical" evidence="1">
    <location>
        <begin position="226"/>
        <end position="247"/>
    </location>
</feature>
<keyword evidence="1" id="KW-1133">Transmembrane helix</keyword>
<evidence type="ECO:0000313" key="4">
    <source>
        <dbReference type="Proteomes" id="UP001500575"/>
    </source>
</evidence>
<proteinExistence type="predicted"/>
<dbReference type="PANTHER" id="PTHR37312">
    <property type="entry name" value="MEMBRANE-BOUND ACYLTRANSFERASE YKRP-RELATED"/>
    <property type="match status" value="1"/>
</dbReference>
<evidence type="ECO:0000256" key="1">
    <source>
        <dbReference type="SAM" id="Phobius"/>
    </source>
</evidence>
<name>A0ABN2YSS5_9ACTN</name>
<sequence>MSAARDPWLDNVKTVLVTIVVVGHAVVLLPYSSVEQRAYDFIYYFHIPVFVLVTGYLSRSFRYSPRHIWSLLTTLVLPYFVFSWVMVMFRHHVGDTPMLDPIWTNPRWPMWYLAVLVIWRLATPVLRLHWVMVPISIGVSLLAGQTDQELFDLNRAMGLLPFFVVGLHLTPQLLDLSKRRFAWVVGLVVMAGIWWLADHTDDYWSTQWLYYRSAYESLGAGAAEGAWIRARLIVVSLAGCFAVLSLIPRRRTFLTDMGAYTMVVYLFHGFLVRYAEYEEWARFLPSNDWASLVIIVVLAVAWGLFLGWPPVAKKLNHLVDPVNSLFTPKFAAKQALRR</sequence>
<feature type="transmembrane region" description="Helical" evidence="1">
    <location>
        <begin position="67"/>
        <end position="89"/>
    </location>
</feature>
<keyword evidence="4" id="KW-1185">Reference proteome</keyword>
<accession>A0ABN2YSS5</accession>
<dbReference type="InterPro" id="IPR002656">
    <property type="entry name" value="Acyl_transf_3_dom"/>
</dbReference>
<keyword evidence="3" id="KW-0012">Acyltransferase</keyword>
<dbReference type="PANTHER" id="PTHR37312:SF1">
    <property type="entry name" value="MEMBRANE-BOUND ACYLTRANSFERASE YKRP-RELATED"/>
    <property type="match status" value="1"/>
</dbReference>
<dbReference type="EMBL" id="BAAAQQ010000013">
    <property type="protein sequence ID" value="GAA2130816.1"/>
    <property type="molecule type" value="Genomic_DNA"/>
</dbReference>
<feature type="transmembrane region" description="Helical" evidence="1">
    <location>
        <begin position="12"/>
        <end position="29"/>
    </location>
</feature>
<feature type="transmembrane region" description="Helical" evidence="1">
    <location>
        <begin position="181"/>
        <end position="197"/>
    </location>
</feature>
<dbReference type="GO" id="GO:0016746">
    <property type="term" value="F:acyltransferase activity"/>
    <property type="evidence" value="ECO:0007669"/>
    <property type="project" value="UniProtKB-KW"/>
</dbReference>
<dbReference type="InterPro" id="IPR052734">
    <property type="entry name" value="Nod_factor_acetyltransferase"/>
</dbReference>
<feature type="transmembrane region" description="Helical" evidence="1">
    <location>
        <begin position="289"/>
        <end position="308"/>
    </location>
</feature>
<keyword evidence="1" id="KW-0472">Membrane</keyword>
<feature type="transmembrane region" description="Helical" evidence="1">
    <location>
        <begin position="259"/>
        <end position="277"/>
    </location>
</feature>
<feature type="transmembrane region" description="Helical" evidence="1">
    <location>
        <begin position="41"/>
        <end position="61"/>
    </location>
</feature>
<organism evidence="3 4">
    <name type="scientific">Nocardioides bigeumensis</name>
    <dbReference type="NCBI Taxonomy" id="433657"/>
    <lineage>
        <taxon>Bacteria</taxon>
        <taxon>Bacillati</taxon>
        <taxon>Actinomycetota</taxon>
        <taxon>Actinomycetes</taxon>
        <taxon>Propionibacteriales</taxon>
        <taxon>Nocardioidaceae</taxon>
        <taxon>Nocardioides</taxon>
    </lineage>
</organism>
<reference evidence="3 4" key="1">
    <citation type="journal article" date="2019" name="Int. J. Syst. Evol. Microbiol.">
        <title>The Global Catalogue of Microorganisms (GCM) 10K type strain sequencing project: providing services to taxonomists for standard genome sequencing and annotation.</title>
        <authorList>
            <consortium name="The Broad Institute Genomics Platform"/>
            <consortium name="The Broad Institute Genome Sequencing Center for Infectious Disease"/>
            <person name="Wu L."/>
            <person name="Ma J."/>
        </authorList>
    </citation>
    <scope>NUCLEOTIDE SEQUENCE [LARGE SCALE GENOMIC DNA]</scope>
    <source>
        <strain evidence="3 4">JCM 16021</strain>
    </source>
</reference>
<dbReference type="RefSeq" id="WP_344304979.1">
    <property type="nucleotide sequence ID" value="NZ_BAAAQQ010000013.1"/>
</dbReference>
<gene>
    <name evidence="3" type="ORF">GCM10009843_33700</name>
</gene>
<evidence type="ECO:0000259" key="2">
    <source>
        <dbReference type="Pfam" id="PF01757"/>
    </source>
</evidence>
<keyword evidence="1" id="KW-0812">Transmembrane</keyword>
<evidence type="ECO:0000313" key="3">
    <source>
        <dbReference type="EMBL" id="GAA2130816.1"/>
    </source>
</evidence>
<dbReference type="Proteomes" id="UP001500575">
    <property type="component" value="Unassembled WGS sequence"/>
</dbReference>
<comment type="caution">
    <text evidence="3">The sequence shown here is derived from an EMBL/GenBank/DDBJ whole genome shotgun (WGS) entry which is preliminary data.</text>
</comment>
<dbReference type="Pfam" id="PF01757">
    <property type="entry name" value="Acyl_transf_3"/>
    <property type="match status" value="1"/>
</dbReference>
<feature type="domain" description="Acyltransferase 3" evidence="2">
    <location>
        <begin position="7"/>
        <end position="306"/>
    </location>
</feature>